<accession>A0AAV4XEP0</accession>
<name>A0AAV4XEP0_CAEEX</name>
<dbReference type="EMBL" id="BPLR01017693">
    <property type="protein sequence ID" value="GIY93696.1"/>
    <property type="molecule type" value="Genomic_DNA"/>
</dbReference>
<comment type="caution">
    <text evidence="1">The sequence shown here is derived from an EMBL/GenBank/DDBJ whole genome shotgun (WGS) entry which is preliminary data.</text>
</comment>
<keyword evidence="2" id="KW-1185">Reference proteome</keyword>
<proteinExistence type="predicted"/>
<reference evidence="1 2" key="1">
    <citation type="submission" date="2021-06" db="EMBL/GenBank/DDBJ databases">
        <title>Caerostris extrusa draft genome.</title>
        <authorList>
            <person name="Kono N."/>
            <person name="Arakawa K."/>
        </authorList>
    </citation>
    <scope>NUCLEOTIDE SEQUENCE [LARGE SCALE GENOMIC DNA]</scope>
</reference>
<sequence>MYEITTIYEHVTCNRPSTNLHQRLKERVRGGIEEWKKGLPRLVSFVIPSPSCDERRQKAGAIQRAGGGVSRGETGRADWVMWRFRSPVGNGVKRVIG</sequence>
<protein>
    <submittedName>
        <fullName evidence="1">Uncharacterized protein</fullName>
    </submittedName>
</protein>
<gene>
    <name evidence="1" type="ORF">CEXT_391581</name>
</gene>
<evidence type="ECO:0000313" key="2">
    <source>
        <dbReference type="Proteomes" id="UP001054945"/>
    </source>
</evidence>
<dbReference type="Proteomes" id="UP001054945">
    <property type="component" value="Unassembled WGS sequence"/>
</dbReference>
<evidence type="ECO:0000313" key="1">
    <source>
        <dbReference type="EMBL" id="GIY93696.1"/>
    </source>
</evidence>
<dbReference type="AlphaFoldDB" id="A0AAV4XEP0"/>
<organism evidence="1 2">
    <name type="scientific">Caerostris extrusa</name>
    <name type="common">Bark spider</name>
    <name type="synonym">Caerostris bankana</name>
    <dbReference type="NCBI Taxonomy" id="172846"/>
    <lineage>
        <taxon>Eukaryota</taxon>
        <taxon>Metazoa</taxon>
        <taxon>Ecdysozoa</taxon>
        <taxon>Arthropoda</taxon>
        <taxon>Chelicerata</taxon>
        <taxon>Arachnida</taxon>
        <taxon>Araneae</taxon>
        <taxon>Araneomorphae</taxon>
        <taxon>Entelegynae</taxon>
        <taxon>Araneoidea</taxon>
        <taxon>Araneidae</taxon>
        <taxon>Caerostris</taxon>
    </lineage>
</organism>